<proteinExistence type="predicted"/>
<evidence type="ECO:0000313" key="1">
    <source>
        <dbReference type="EMBL" id="MCP2311595.1"/>
    </source>
</evidence>
<name>A0ABT1J2E3_9ACTN</name>
<keyword evidence="2" id="KW-1185">Reference proteome</keyword>
<accession>A0ABT1J2E3</accession>
<protein>
    <submittedName>
        <fullName evidence="1">Uncharacterized protein</fullName>
    </submittedName>
</protein>
<gene>
    <name evidence="1" type="ORF">FHR36_004758</name>
</gene>
<organism evidence="1 2">
    <name type="scientific">Kitasatospora paracochleata</name>
    <dbReference type="NCBI Taxonomy" id="58354"/>
    <lineage>
        <taxon>Bacteria</taxon>
        <taxon>Bacillati</taxon>
        <taxon>Actinomycetota</taxon>
        <taxon>Actinomycetes</taxon>
        <taxon>Kitasatosporales</taxon>
        <taxon>Streptomycetaceae</taxon>
        <taxon>Kitasatospora</taxon>
    </lineage>
</organism>
<comment type="caution">
    <text evidence="1">The sequence shown here is derived from an EMBL/GenBank/DDBJ whole genome shotgun (WGS) entry which is preliminary data.</text>
</comment>
<dbReference type="EMBL" id="JAMZDX010000004">
    <property type="protein sequence ID" value="MCP2311595.1"/>
    <property type="molecule type" value="Genomic_DNA"/>
</dbReference>
<reference evidence="1 2" key="1">
    <citation type="submission" date="2022-06" db="EMBL/GenBank/DDBJ databases">
        <title>Sequencing the genomes of 1000 actinobacteria strains.</title>
        <authorList>
            <person name="Klenk H.-P."/>
        </authorList>
    </citation>
    <scope>NUCLEOTIDE SEQUENCE [LARGE SCALE GENOMIC DNA]</scope>
    <source>
        <strain evidence="1 2">DSM 41656</strain>
    </source>
</reference>
<dbReference type="RefSeq" id="WP_253800181.1">
    <property type="nucleotide sequence ID" value="NZ_BAAAUB010000002.1"/>
</dbReference>
<sequence length="57" mass="6247">MLSTGWLGYSMQPAPYRVAHRTFGEHFTPPDTHAAITAALARHACHTIETLLDEPGT</sequence>
<evidence type="ECO:0000313" key="2">
    <source>
        <dbReference type="Proteomes" id="UP001206483"/>
    </source>
</evidence>
<dbReference type="Proteomes" id="UP001206483">
    <property type="component" value="Unassembled WGS sequence"/>
</dbReference>